<proteinExistence type="inferred from homology"/>
<sequence>MTGQPTQYPPRMIVGEEIVPVMERITARVTTTVDDIVNKTDPSTATFDAVVTPYATINNFIQNEIGVIFMLQYAAPDKSTQEEVAKAIRLWSDAHSSFLARKDYFVLLRAVRFKDEHLDPESRLLLNEMLLDCEECGLGQMSDYEMSQYLQTGAEINELVIQFQHNMAYDNNGLWFKEADLEGVPAEMKAKWETELDDSGSQRMFVPFANGGTLALVTHASSAEVRRAIFLGDHNNLSENDLLLKEIVARRQTQASRLGHRSHAALRAQRRLLKSSEAIRDFLENLRPDLINLGKAETETLSRCAQQDDLRVTKDKDVVLSAWDQVYYGKLLEKQLDIDHVRISEYFPLDHTAEAMLT</sequence>
<dbReference type="EMBL" id="JAADYS010002660">
    <property type="protein sequence ID" value="KAF4456596.1"/>
    <property type="molecule type" value="Genomic_DNA"/>
</dbReference>
<dbReference type="GO" id="GO:0006518">
    <property type="term" value="P:peptide metabolic process"/>
    <property type="evidence" value="ECO:0007669"/>
    <property type="project" value="TreeGrafter"/>
</dbReference>
<dbReference type="GO" id="GO:0004222">
    <property type="term" value="F:metalloendopeptidase activity"/>
    <property type="evidence" value="ECO:0007669"/>
    <property type="project" value="InterPro"/>
</dbReference>
<dbReference type="Gene3D" id="1.20.1050.40">
    <property type="entry name" value="Endopeptidase. Chain P, domain 1"/>
    <property type="match status" value="1"/>
</dbReference>
<dbReference type="InterPro" id="IPR024077">
    <property type="entry name" value="Neurolysin/TOP_dom2"/>
</dbReference>
<evidence type="ECO:0000256" key="7">
    <source>
        <dbReference type="RuleBase" id="RU003435"/>
    </source>
</evidence>
<dbReference type="PANTHER" id="PTHR11804">
    <property type="entry name" value="PROTEASE M3 THIMET OLIGOPEPTIDASE-RELATED"/>
    <property type="match status" value="1"/>
</dbReference>
<feature type="domain" description="Peptidase M3A/M3B catalytic" evidence="8">
    <location>
        <begin position="217"/>
        <end position="354"/>
    </location>
</feature>
<evidence type="ECO:0000313" key="9">
    <source>
        <dbReference type="EMBL" id="KAF4456596.1"/>
    </source>
</evidence>
<evidence type="ECO:0000313" key="10">
    <source>
        <dbReference type="Proteomes" id="UP000554235"/>
    </source>
</evidence>
<dbReference type="Proteomes" id="UP000554235">
    <property type="component" value="Unassembled WGS sequence"/>
</dbReference>
<dbReference type="PANTHER" id="PTHR11804:SF84">
    <property type="entry name" value="SACCHAROLYSIN"/>
    <property type="match status" value="1"/>
</dbReference>
<dbReference type="GO" id="GO:0005758">
    <property type="term" value="C:mitochondrial intermembrane space"/>
    <property type="evidence" value="ECO:0007669"/>
    <property type="project" value="TreeGrafter"/>
</dbReference>
<dbReference type="Gene3D" id="1.10.1370.10">
    <property type="entry name" value="Neurolysin, domain 3"/>
    <property type="match status" value="1"/>
</dbReference>
<evidence type="ECO:0000256" key="2">
    <source>
        <dbReference type="ARBA" id="ARBA00022670"/>
    </source>
</evidence>
<dbReference type="Pfam" id="PF01432">
    <property type="entry name" value="Peptidase_M3"/>
    <property type="match status" value="1"/>
</dbReference>
<dbReference type="InterPro" id="IPR045090">
    <property type="entry name" value="Pept_M3A_M3B"/>
</dbReference>
<evidence type="ECO:0000256" key="4">
    <source>
        <dbReference type="ARBA" id="ARBA00022801"/>
    </source>
</evidence>
<dbReference type="GO" id="GO:0046872">
    <property type="term" value="F:metal ion binding"/>
    <property type="evidence" value="ECO:0007669"/>
    <property type="project" value="UniProtKB-UniRule"/>
</dbReference>
<keyword evidence="4 7" id="KW-0378">Hydrolase</keyword>
<keyword evidence="2 7" id="KW-0645">Protease</keyword>
<keyword evidence="6 7" id="KW-0482">Metalloprotease</keyword>
<keyword evidence="10" id="KW-1185">Reference proteome</keyword>
<organism evidence="9 10">
    <name type="scientific">Fusarium albosuccineum</name>
    <dbReference type="NCBI Taxonomy" id="1237068"/>
    <lineage>
        <taxon>Eukaryota</taxon>
        <taxon>Fungi</taxon>
        <taxon>Dikarya</taxon>
        <taxon>Ascomycota</taxon>
        <taxon>Pezizomycotina</taxon>
        <taxon>Sordariomycetes</taxon>
        <taxon>Hypocreomycetidae</taxon>
        <taxon>Hypocreales</taxon>
        <taxon>Nectriaceae</taxon>
        <taxon>Fusarium</taxon>
        <taxon>Fusarium decemcellulare species complex</taxon>
    </lineage>
</organism>
<dbReference type="OrthoDB" id="534666at2759"/>
<comment type="cofactor">
    <cofactor evidence="7">
        <name>Zn(2+)</name>
        <dbReference type="ChEBI" id="CHEBI:29105"/>
    </cofactor>
    <text evidence="7">Binds 1 zinc ion.</text>
</comment>
<gene>
    <name evidence="9" type="ORF">FALBO_15380</name>
</gene>
<dbReference type="GO" id="GO:0006508">
    <property type="term" value="P:proteolysis"/>
    <property type="evidence" value="ECO:0007669"/>
    <property type="project" value="UniProtKB-KW"/>
</dbReference>
<keyword evidence="5 7" id="KW-0862">Zinc</keyword>
<dbReference type="InterPro" id="IPR024080">
    <property type="entry name" value="Neurolysin/TOP_N"/>
</dbReference>
<dbReference type="SUPFAM" id="SSF55486">
    <property type="entry name" value="Metalloproteases ('zincins'), catalytic domain"/>
    <property type="match status" value="1"/>
</dbReference>
<comment type="caution">
    <text evidence="9">The sequence shown here is derived from an EMBL/GenBank/DDBJ whole genome shotgun (WGS) entry which is preliminary data.</text>
</comment>
<name>A0A8H4KUV7_9HYPO</name>
<dbReference type="AlphaFoldDB" id="A0A8H4KUV7"/>
<keyword evidence="3 7" id="KW-0479">Metal-binding</keyword>
<reference evidence="9 10" key="1">
    <citation type="submission" date="2020-01" db="EMBL/GenBank/DDBJ databases">
        <title>Identification and distribution of gene clusters putatively required for synthesis of sphingolipid metabolism inhibitors in phylogenetically diverse species of the filamentous fungus Fusarium.</title>
        <authorList>
            <person name="Kim H.-S."/>
            <person name="Busman M."/>
            <person name="Brown D.W."/>
            <person name="Divon H."/>
            <person name="Uhlig S."/>
            <person name="Proctor R.H."/>
        </authorList>
    </citation>
    <scope>NUCLEOTIDE SEQUENCE [LARGE SCALE GENOMIC DNA]</scope>
    <source>
        <strain evidence="9 10">NRRL 20459</strain>
    </source>
</reference>
<evidence type="ECO:0000256" key="5">
    <source>
        <dbReference type="ARBA" id="ARBA00022833"/>
    </source>
</evidence>
<accession>A0A8H4KUV7</accession>
<evidence type="ECO:0000256" key="1">
    <source>
        <dbReference type="ARBA" id="ARBA00006040"/>
    </source>
</evidence>
<protein>
    <submittedName>
        <fullName evidence="9">Peptidase family M3</fullName>
    </submittedName>
</protein>
<comment type="similarity">
    <text evidence="1 7">Belongs to the peptidase M3 family.</text>
</comment>
<evidence type="ECO:0000259" key="8">
    <source>
        <dbReference type="Pfam" id="PF01432"/>
    </source>
</evidence>
<feature type="non-terminal residue" evidence="9">
    <location>
        <position position="358"/>
    </location>
</feature>
<evidence type="ECO:0000256" key="6">
    <source>
        <dbReference type="ARBA" id="ARBA00023049"/>
    </source>
</evidence>
<evidence type="ECO:0000256" key="3">
    <source>
        <dbReference type="ARBA" id="ARBA00022723"/>
    </source>
</evidence>
<dbReference type="InterPro" id="IPR001567">
    <property type="entry name" value="Pept_M3A_M3B_dom"/>
</dbReference>